<proteinExistence type="inferred from homology"/>
<dbReference type="InterPro" id="IPR014284">
    <property type="entry name" value="RNA_pol_sigma-70_dom"/>
</dbReference>
<protein>
    <recommendedName>
        <fullName evidence="5">RNA polymerase sigma factor 70 region 4 type 2 domain-containing protein</fullName>
    </recommendedName>
</protein>
<reference evidence="6 7" key="1">
    <citation type="submission" date="2013-09" db="EMBL/GenBank/DDBJ databases">
        <title>Genome sequencing of Arenimonas metalli.</title>
        <authorList>
            <person name="Chen F."/>
            <person name="Wang G."/>
        </authorList>
    </citation>
    <scope>NUCLEOTIDE SEQUENCE [LARGE SCALE GENOMIC DNA]</scope>
    <source>
        <strain evidence="6 7">CF5-1</strain>
    </source>
</reference>
<dbReference type="NCBIfam" id="TIGR02937">
    <property type="entry name" value="sigma70-ECF"/>
    <property type="match status" value="1"/>
</dbReference>
<dbReference type="InterPro" id="IPR013249">
    <property type="entry name" value="RNA_pol_sigma70_r4_t2"/>
</dbReference>
<dbReference type="InterPro" id="IPR036388">
    <property type="entry name" value="WH-like_DNA-bd_sf"/>
</dbReference>
<dbReference type="InterPro" id="IPR013324">
    <property type="entry name" value="RNA_pol_sigma_r3/r4-like"/>
</dbReference>
<dbReference type="RefSeq" id="WP_034210415.1">
    <property type="nucleotide sequence ID" value="NZ_AVCK01000006.1"/>
</dbReference>
<evidence type="ECO:0000256" key="4">
    <source>
        <dbReference type="ARBA" id="ARBA00023163"/>
    </source>
</evidence>
<dbReference type="InterPro" id="IPR039425">
    <property type="entry name" value="RNA_pol_sigma-70-like"/>
</dbReference>
<evidence type="ECO:0000259" key="5">
    <source>
        <dbReference type="Pfam" id="PF08281"/>
    </source>
</evidence>
<dbReference type="CDD" id="cd06171">
    <property type="entry name" value="Sigma70_r4"/>
    <property type="match status" value="1"/>
</dbReference>
<dbReference type="GO" id="GO:0016987">
    <property type="term" value="F:sigma factor activity"/>
    <property type="evidence" value="ECO:0007669"/>
    <property type="project" value="UniProtKB-KW"/>
</dbReference>
<evidence type="ECO:0000256" key="2">
    <source>
        <dbReference type="ARBA" id="ARBA00023015"/>
    </source>
</evidence>
<dbReference type="STRING" id="1384056.N787_07755"/>
<comment type="similarity">
    <text evidence="1">Belongs to the sigma-70 factor family. ECF subfamily.</text>
</comment>
<dbReference type="NCBIfam" id="NF006550">
    <property type="entry name" value="PRK09047.1"/>
    <property type="match status" value="1"/>
</dbReference>
<dbReference type="Gene3D" id="1.10.1740.10">
    <property type="match status" value="1"/>
</dbReference>
<dbReference type="SUPFAM" id="SSF88946">
    <property type="entry name" value="Sigma2 domain of RNA polymerase sigma factors"/>
    <property type="match status" value="1"/>
</dbReference>
<keyword evidence="7" id="KW-1185">Reference proteome</keyword>
<evidence type="ECO:0000313" key="7">
    <source>
        <dbReference type="Proteomes" id="UP000029393"/>
    </source>
</evidence>
<evidence type="ECO:0000256" key="3">
    <source>
        <dbReference type="ARBA" id="ARBA00023082"/>
    </source>
</evidence>
<dbReference type="PATRIC" id="fig|1384056.3.peg.417"/>
<evidence type="ECO:0000313" key="6">
    <source>
        <dbReference type="EMBL" id="KFN47828.1"/>
    </source>
</evidence>
<dbReference type="PANTHER" id="PTHR43133:SF64">
    <property type="entry name" value="ECF SIGMA FACTOR"/>
    <property type="match status" value="1"/>
</dbReference>
<dbReference type="OrthoDB" id="9783733at2"/>
<dbReference type="GO" id="GO:0003677">
    <property type="term" value="F:DNA binding"/>
    <property type="evidence" value="ECO:0007669"/>
    <property type="project" value="InterPro"/>
</dbReference>
<comment type="caution">
    <text evidence="6">The sequence shown here is derived from an EMBL/GenBank/DDBJ whole genome shotgun (WGS) entry which is preliminary data.</text>
</comment>
<keyword evidence="2" id="KW-0805">Transcription regulation</keyword>
<organism evidence="6 7">
    <name type="scientific">Arenimonas metalli CF5-1</name>
    <dbReference type="NCBI Taxonomy" id="1384056"/>
    <lineage>
        <taxon>Bacteria</taxon>
        <taxon>Pseudomonadati</taxon>
        <taxon>Pseudomonadota</taxon>
        <taxon>Gammaproteobacteria</taxon>
        <taxon>Lysobacterales</taxon>
        <taxon>Lysobacteraceae</taxon>
        <taxon>Arenimonas</taxon>
    </lineage>
</organism>
<dbReference type="Pfam" id="PF08281">
    <property type="entry name" value="Sigma70_r4_2"/>
    <property type="match status" value="1"/>
</dbReference>
<name>A0A091B5B9_9GAMM</name>
<dbReference type="EMBL" id="AVCK01000006">
    <property type="protein sequence ID" value="KFN47828.1"/>
    <property type="molecule type" value="Genomic_DNA"/>
</dbReference>
<feature type="domain" description="RNA polymerase sigma factor 70 region 4 type 2" evidence="5">
    <location>
        <begin position="123"/>
        <end position="174"/>
    </location>
</feature>
<dbReference type="GO" id="GO:0006352">
    <property type="term" value="P:DNA-templated transcription initiation"/>
    <property type="evidence" value="ECO:0007669"/>
    <property type="project" value="InterPro"/>
</dbReference>
<dbReference type="InterPro" id="IPR013325">
    <property type="entry name" value="RNA_pol_sigma_r2"/>
</dbReference>
<dbReference type="SUPFAM" id="SSF88659">
    <property type="entry name" value="Sigma3 and sigma4 domains of RNA polymerase sigma factors"/>
    <property type="match status" value="1"/>
</dbReference>
<dbReference type="AlphaFoldDB" id="A0A091B5B9"/>
<accession>A0A091B5B9</accession>
<sequence length="182" mass="20381">MPFDAAPSAPAAEFDAFLASVERRAFRMAELALGHREDALDAVQDAMAKLVGYRDRPAAEWTPLFWSILRSQVTDRHRRNTVRRKVMAVLGRREDEPGDPLDMLPDPSEDPARRHADAAAWAALGKALRQLPRRQREAYLLRELQGLDVAETAAAMGCSDGSVKTHLSRAMAALRTHLEDWR</sequence>
<dbReference type="Gene3D" id="1.10.10.10">
    <property type="entry name" value="Winged helix-like DNA-binding domain superfamily/Winged helix DNA-binding domain"/>
    <property type="match status" value="1"/>
</dbReference>
<keyword evidence="3" id="KW-0731">Sigma factor</keyword>
<evidence type="ECO:0000256" key="1">
    <source>
        <dbReference type="ARBA" id="ARBA00010641"/>
    </source>
</evidence>
<dbReference type="eggNOG" id="COG1595">
    <property type="taxonomic scope" value="Bacteria"/>
</dbReference>
<dbReference type="Proteomes" id="UP000029393">
    <property type="component" value="Unassembled WGS sequence"/>
</dbReference>
<gene>
    <name evidence="6" type="ORF">N787_07755</name>
</gene>
<keyword evidence="4" id="KW-0804">Transcription</keyword>
<dbReference type="PANTHER" id="PTHR43133">
    <property type="entry name" value="RNA POLYMERASE ECF-TYPE SIGMA FACTO"/>
    <property type="match status" value="1"/>
</dbReference>